<evidence type="ECO:0000313" key="5">
    <source>
        <dbReference type="Proteomes" id="UP000714420"/>
    </source>
</evidence>
<dbReference type="InterPro" id="IPR029030">
    <property type="entry name" value="Caspase-like_dom_sf"/>
</dbReference>
<dbReference type="Proteomes" id="UP000714420">
    <property type="component" value="Unassembled WGS sequence"/>
</dbReference>
<evidence type="ECO:0000256" key="1">
    <source>
        <dbReference type="ARBA" id="ARBA00022729"/>
    </source>
</evidence>
<dbReference type="EMBL" id="JABKKF010000004">
    <property type="protein sequence ID" value="NPD91837.1"/>
    <property type="molecule type" value="Genomic_DNA"/>
</dbReference>
<dbReference type="InterPro" id="IPR029031">
    <property type="entry name" value="Gingipain_N_sf"/>
</dbReference>
<keyword evidence="1 2" id="KW-0732">Signal</keyword>
<dbReference type="NCBIfam" id="NF033707">
    <property type="entry name" value="T9SS_sortase"/>
    <property type="match status" value="1"/>
</dbReference>
<dbReference type="Gene3D" id="3.40.50.1460">
    <property type="match status" value="1"/>
</dbReference>
<dbReference type="InterPro" id="IPR001769">
    <property type="entry name" value="Gingipain"/>
</dbReference>
<dbReference type="Gene3D" id="3.40.50.10390">
    <property type="entry name" value="Gingipain r, domain 1"/>
    <property type="match status" value="1"/>
</dbReference>
<dbReference type="Pfam" id="PF01364">
    <property type="entry name" value="Peptidase_C25"/>
    <property type="match status" value="1"/>
</dbReference>
<feature type="chain" id="PRO_5045539614" evidence="2">
    <location>
        <begin position="22"/>
        <end position="1219"/>
    </location>
</feature>
<organism evidence="4 5">
    <name type="scientific">Xylanibacter muris</name>
    <dbReference type="NCBI Taxonomy" id="2736290"/>
    <lineage>
        <taxon>Bacteria</taxon>
        <taxon>Pseudomonadati</taxon>
        <taxon>Bacteroidota</taxon>
        <taxon>Bacteroidia</taxon>
        <taxon>Bacteroidales</taxon>
        <taxon>Prevotellaceae</taxon>
        <taxon>Xylanibacter</taxon>
    </lineage>
</organism>
<protein>
    <submittedName>
        <fullName evidence="4">Type IX secretion system sortase PorU</fullName>
    </submittedName>
</protein>
<evidence type="ECO:0000313" key="4">
    <source>
        <dbReference type="EMBL" id="NPD91837.1"/>
    </source>
</evidence>
<dbReference type="SUPFAM" id="SSF52129">
    <property type="entry name" value="Caspase-like"/>
    <property type="match status" value="1"/>
</dbReference>
<feature type="domain" description="Gingipain" evidence="3">
    <location>
        <begin position="457"/>
        <end position="849"/>
    </location>
</feature>
<evidence type="ECO:0000259" key="3">
    <source>
        <dbReference type="Pfam" id="PF01364"/>
    </source>
</evidence>
<feature type="signal peptide" evidence="2">
    <location>
        <begin position="1"/>
        <end position="21"/>
    </location>
</feature>
<sequence>MSIRFILTLIMALSVAVNSSAQGFFNLTAQQVRIDGDLPYFTYMHRVGVDYADSVYSVSIDYPEFIDMSDTDIRRYKNITRDSLPEMPVVYSDMAVARKVGSLCVSFVPLVFREGKYQKLVSFKLSVKARHISDVFPGDGNFSGNGQCSKNSVRVSGAGFKGKASVTERYPSESVLRSGRWVKISVPASGVYQITDELIRRAGFKDLSKVKIYGYGGALQPEVLTDAYMRSVKDLPEVPVCIVGGKYLFYARGPVSWDSSNNRVRNPYSNNGYYFLTSDDAGPLTVDKDDFLTELKYASENHNTLYEVDNYAWFAGGRNLYDSRLYKIGVPNDYTVPAAASGPGRLRVVLTSDLRSEAEVSINDSVVGTIRIANPPNTKYDRAEVATGLFVVKNLQASNKVTVTQVNGSNMRLDYITLHSSESAPLPDLENGTFPSPSYVYVITNQNHHADTSVDMVIVVPTTQKLMPQAERLKALHEKHDNMKVRIVPLDELYNEFSSGTPDATAIRRYMKMLYDRASTEEEMPKYLVMFGDGAWDNRMLSPAWKGYSPDDFLPCFESENSFSATDCYVSDDFFCLLDDGERIENTTGGLNRFFGQPDIAVGRFPVRTPDEARIMVDKVEAYMSNADAGAWQNTVVFMADDGNYNTHMKQAEGIAQMIEKKYPSLDIKRIMWDAYTRESSSTGKTYPEVTKLARQYMSNGALVMNYTGHGVEYAISHEMVLKLADFRDIKTKRLPLWVTAACDILPFDGQTENIGEAAVLNPSGGAVAFFGTTRTVYASENEKMNYEFMKNVFSKRNGKPISIGEAVRLAKDSLVSSYAPKDPLDTLKRDKTANKLQFTLLGDPALVLAAPTMKAVVDTINGIATDSGREILLKAGTKVAVSGRVLDGGVKDSEFSGLVTAQVKGVRQLIRCKHNDAGESESSSVPFSYYDRQNIVFSGTDSIRGGDFRFEFIVPKDITYSDGTGQISIYAVNADKTRTANGVDNSFVLNGTGDIGNDSIGPSIYCYLNSSAFCNGDVVNSTPYFMAEVSDEDGINASGGSIGHDMLLVIDGKMASTFVLNDYFTFDFGSYTSGNVGFRLPQLSDGPHRLLFRAWDVLNNSSSVELDFNVSSKAEATIMNVECTNNPATTHTSFMIVQDRIGEEVAVTVEVFDMSGRPVWKHSDSVVPDMNTITVDWNLTVGGGRRVGTGVYLYRATIENGDGSYTSKAKKLIVLSNK</sequence>
<proteinExistence type="predicted"/>
<evidence type="ECO:0000256" key="2">
    <source>
        <dbReference type="SAM" id="SignalP"/>
    </source>
</evidence>
<keyword evidence="5" id="KW-1185">Reference proteome</keyword>
<dbReference type="Gene3D" id="2.60.40.4070">
    <property type="match status" value="1"/>
</dbReference>
<dbReference type="CDD" id="cd02258">
    <property type="entry name" value="Peptidase_C25_N"/>
    <property type="match status" value="1"/>
</dbReference>
<gene>
    <name evidence="4" type="primary">porU</name>
    <name evidence="4" type="ORF">HPS56_05640</name>
</gene>
<reference evidence="4 5" key="1">
    <citation type="submission" date="2020-05" db="EMBL/GenBank/DDBJ databases">
        <title>Distinct polysaccharide utilization as determinants for interspecies competition between intestinal Prevotella spp.</title>
        <authorList>
            <person name="Galvez E.J.C."/>
            <person name="Iljazovic A."/>
            <person name="Strowig T."/>
        </authorList>
    </citation>
    <scope>NUCLEOTIDE SEQUENCE [LARGE SCALE GENOMIC DNA]</scope>
    <source>
        <strain evidence="4 5">PMUR</strain>
    </source>
</reference>
<comment type="caution">
    <text evidence="4">The sequence shown here is derived from an EMBL/GenBank/DDBJ whole genome shotgun (WGS) entry which is preliminary data.</text>
</comment>
<name>A0ABX2AP77_9BACT</name>
<accession>A0ABX2AP77</accession>
<dbReference type="RefSeq" id="WP_172275189.1">
    <property type="nucleotide sequence ID" value="NZ_CASGMU010000003.1"/>
</dbReference>